<reference evidence="3 4" key="1">
    <citation type="submission" date="2017-07" db="EMBL/GenBank/DDBJ databases">
        <title>Annotated genome sequence of Bacterioplanes sanyensis isolated from Red Sea.</title>
        <authorList>
            <person name="Rehman Z.U."/>
        </authorList>
    </citation>
    <scope>NUCLEOTIDE SEQUENCE [LARGE SCALE GENOMIC DNA]</scope>
    <source>
        <strain evidence="3 4">NV9</strain>
    </source>
</reference>
<dbReference type="PANTHER" id="PTHR21021:SF15">
    <property type="entry name" value="FREE METHIONINE-R-SULFOXIDE REDUCTASE"/>
    <property type="match status" value="1"/>
</dbReference>
<dbReference type="InterPro" id="IPR051330">
    <property type="entry name" value="Phosphatase_reg/MetRdx"/>
</dbReference>
<dbReference type="Gene3D" id="3.30.450.40">
    <property type="match status" value="1"/>
</dbReference>
<evidence type="ECO:0000259" key="2">
    <source>
        <dbReference type="SMART" id="SM00065"/>
    </source>
</evidence>
<comment type="similarity">
    <text evidence="1">Belongs to the free Met sulfoxide reductase family.</text>
</comment>
<dbReference type="KEGG" id="bsan:CHH28_01455"/>
<gene>
    <name evidence="3" type="ORF">CHH28_01455</name>
</gene>
<organism evidence="3 4">
    <name type="scientific">Bacterioplanes sanyensis</name>
    <dbReference type="NCBI Taxonomy" id="1249553"/>
    <lineage>
        <taxon>Bacteria</taxon>
        <taxon>Pseudomonadati</taxon>
        <taxon>Pseudomonadota</taxon>
        <taxon>Gammaproteobacteria</taxon>
        <taxon>Oceanospirillales</taxon>
        <taxon>Oceanospirillaceae</taxon>
        <taxon>Bacterioplanes</taxon>
    </lineage>
</organism>
<dbReference type="InterPro" id="IPR029016">
    <property type="entry name" value="GAF-like_dom_sf"/>
</dbReference>
<dbReference type="RefSeq" id="WP_094058643.1">
    <property type="nucleotide sequence ID" value="NZ_CP022530.1"/>
</dbReference>
<protein>
    <recommendedName>
        <fullName evidence="2">GAF domain-containing protein</fullName>
    </recommendedName>
</protein>
<evidence type="ECO:0000313" key="4">
    <source>
        <dbReference type="Proteomes" id="UP000202440"/>
    </source>
</evidence>
<accession>A0A222FEA8</accession>
<evidence type="ECO:0000313" key="3">
    <source>
        <dbReference type="EMBL" id="ASP37425.1"/>
    </source>
</evidence>
<dbReference type="AlphaFoldDB" id="A0A222FEA8"/>
<evidence type="ECO:0000256" key="1">
    <source>
        <dbReference type="ARBA" id="ARBA00038454"/>
    </source>
</evidence>
<dbReference type="SMART" id="SM00065">
    <property type="entry name" value="GAF"/>
    <property type="match status" value="1"/>
</dbReference>
<dbReference type="GO" id="GO:0005829">
    <property type="term" value="C:cytosol"/>
    <property type="evidence" value="ECO:0007669"/>
    <property type="project" value="TreeGrafter"/>
</dbReference>
<dbReference type="InterPro" id="IPR003018">
    <property type="entry name" value="GAF"/>
</dbReference>
<dbReference type="Proteomes" id="UP000202440">
    <property type="component" value="Chromosome"/>
</dbReference>
<feature type="domain" description="GAF" evidence="2">
    <location>
        <begin position="40"/>
        <end position="172"/>
    </location>
</feature>
<dbReference type="OrthoDB" id="9796252at2"/>
<sequence length="173" mass="19344">MSDTHHWQRAVTPAAESEQRHDHYRLLLRQAEALIADEPDLTANLANVAALLYQTLGFWWVGFYLVKEDQLVLGPFQGPTACTRIDFGRGVCGTAWQQQQTQLVANVHEFPGHIACSGDSQSEIVVPIVHNQQVVAVLDIDSARLDDFGPQDKTWLEQLAALLGQHWPETHQA</sequence>
<dbReference type="Pfam" id="PF13185">
    <property type="entry name" value="GAF_2"/>
    <property type="match status" value="1"/>
</dbReference>
<dbReference type="GO" id="GO:0033745">
    <property type="term" value="F:L-methionine-(R)-S-oxide reductase activity"/>
    <property type="evidence" value="ECO:0007669"/>
    <property type="project" value="TreeGrafter"/>
</dbReference>
<dbReference type="SUPFAM" id="SSF55781">
    <property type="entry name" value="GAF domain-like"/>
    <property type="match status" value="1"/>
</dbReference>
<keyword evidence="4" id="KW-1185">Reference proteome</keyword>
<name>A0A222FEA8_9GAMM</name>
<dbReference type="EMBL" id="CP022530">
    <property type="protein sequence ID" value="ASP37425.1"/>
    <property type="molecule type" value="Genomic_DNA"/>
</dbReference>
<proteinExistence type="inferred from homology"/>
<dbReference type="FunFam" id="3.30.450.40:FF:000008">
    <property type="entry name" value="GAF domain-containing proteins"/>
    <property type="match status" value="1"/>
</dbReference>
<dbReference type="PANTHER" id="PTHR21021">
    <property type="entry name" value="GAF/PUTATIVE CYTOSKELETAL PROTEIN"/>
    <property type="match status" value="1"/>
</dbReference>